<keyword evidence="3" id="KW-1185">Reference proteome</keyword>
<protein>
    <submittedName>
        <fullName evidence="2">Pentapeptide repeat-containing protein</fullName>
    </submittedName>
</protein>
<evidence type="ECO:0000313" key="3">
    <source>
        <dbReference type="Proteomes" id="UP000245802"/>
    </source>
</evidence>
<evidence type="ECO:0000313" key="2">
    <source>
        <dbReference type="EMBL" id="AWM41866.1"/>
    </source>
</evidence>
<dbReference type="AlphaFoldDB" id="A0A2Z3HDQ2"/>
<sequence>MPRAERRAGRPRSQGTEQTVGALKGLPMAKAAKAAKAKAPTGKLAGQKVALVGKFWSQQTELEQAIKDEGGTLVDGEQAAPDIVVQGAGTRGKPPAAVAKIQKQHPSVRVLDAAGFYQLVLPTADEFLAILKGPRRDHQFWSRMQSRLSVSGATLDLAGTDFRTIELAEATLYRITLDGSDFRNCSLSNVSFDKIKGAKFDGARFTEGSFSDAENCSLKNVKMDGVRWNPAEFVRCDFSGATLKIRTGSFTRATDCTFKKTDLSGAELEQSHFGGCDFTGADLSHAKLQKTDFTAANLAGATCVDADLRGTNFTNADLRKANFRGANLAGADLTGANVAGADFTGANLTGAKVDGLDASKAKGFVHKPPRAVGPNMLELAKAAKQSKQLTASIELGLTGTEHVELHASLRSYGTHQYPGGGYMHYQPERRHTFSSSVDAPTFEQGMLNLVDLWSKGAPRLGSIKVESKKCPLKPKELLALARAAWCEALEVPIPSADEWARQEQAQTAAGDKVREQMLTDLRGGKAGVARFNARTDKEREALGSLRDTDLSNEKLAGARLNNLDLRGAKFDGAMLSEASFSGSQIQGASFADVPARKANFASARAADAVFRGAILANANLRAATFLRTNFQNVDLTGADFAFSDLRGADFTGATLKNASFSQAKFDADTKFPKGLTAPEGANWVGEGPHPGKVVPAVALAVAGSLDFDTFLKELPRKVDPSRIEKAADMLKAERFQLFADVTDTHLVGVVKSQSYSDLVYSCRLASDGTFCCGTQNLNVCGGLKGALCKHLLVLVVGLAKSGKLDPAAADNWVTASKAHKPTLNKDALSETFLKYKGAEAGEIDWRPTETVPEDFYAM</sequence>
<name>A0A2Z3HDQ2_9BACT</name>
<feature type="region of interest" description="Disordered" evidence="1">
    <location>
        <begin position="1"/>
        <end position="24"/>
    </location>
</feature>
<dbReference type="EMBL" id="CP025958">
    <property type="protein sequence ID" value="AWM41866.1"/>
    <property type="molecule type" value="Genomic_DNA"/>
</dbReference>
<reference evidence="2 3" key="1">
    <citation type="submission" date="2018-01" db="EMBL/GenBank/DDBJ databases">
        <title>G. obscuriglobus.</title>
        <authorList>
            <person name="Franke J."/>
            <person name="Blomberg W."/>
            <person name="Selmecki A."/>
        </authorList>
    </citation>
    <scope>NUCLEOTIDE SEQUENCE [LARGE SCALE GENOMIC DNA]</scope>
    <source>
        <strain evidence="2 3">DSM 5831</strain>
    </source>
</reference>
<gene>
    <name evidence="2" type="ORF">C1280_35990</name>
</gene>
<dbReference type="KEGG" id="gog:C1280_35990"/>
<dbReference type="PANTHER" id="PTHR14136">
    <property type="entry name" value="BTB_POZ DOMAIN-CONTAINING PROTEIN KCTD9"/>
    <property type="match status" value="1"/>
</dbReference>
<dbReference type="InterPro" id="IPR001646">
    <property type="entry name" value="5peptide_repeat"/>
</dbReference>
<dbReference type="OrthoDB" id="247791at2"/>
<dbReference type="Proteomes" id="UP000245802">
    <property type="component" value="Chromosome"/>
</dbReference>
<dbReference type="Gene3D" id="2.160.20.80">
    <property type="entry name" value="E3 ubiquitin-protein ligase SopA"/>
    <property type="match status" value="3"/>
</dbReference>
<dbReference type="SUPFAM" id="SSF141571">
    <property type="entry name" value="Pentapeptide repeat-like"/>
    <property type="match status" value="2"/>
</dbReference>
<evidence type="ECO:0000256" key="1">
    <source>
        <dbReference type="SAM" id="MobiDB-lite"/>
    </source>
</evidence>
<organism evidence="2 3">
    <name type="scientific">Gemmata obscuriglobus</name>
    <dbReference type="NCBI Taxonomy" id="114"/>
    <lineage>
        <taxon>Bacteria</taxon>
        <taxon>Pseudomonadati</taxon>
        <taxon>Planctomycetota</taxon>
        <taxon>Planctomycetia</taxon>
        <taxon>Gemmatales</taxon>
        <taxon>Gemmataceae</taxon>
        <taxon>Gemmata</taxon>
    </lineage>
</organism>
<dbReference type="PANTHER" id="PTHR14136:SF17">
    <property type="entry name" value="BTB_POZ DOMAIN-CONTAINING PROTEIN KCTD9"/>
    <property type="match status" value="1"/>
</dbReference>
<accession>A0A2Z3HDQ2</accession>
<dbReference type="Pfam" id="PF00805">
    <property type="entry name" value="Pentapeptide"/>
    <property type="match status" value="5"/>
</dbReference>
<proteinExistence type="predicted"/>
<dbReference type="InterPro" id="IPR051082">
    <property type="entry name" value="Pentapeptide-BTB/POZ_domain"/>
</dbReference>